<comment type="function">
    <text evidence="1">A possible function for this protein is to guide the assembly of the membrane sector of the ATPase enzyme complex.</text>
</comment>
<dbReference type="Pfam" id="PF09527">
    <property type="entry name" value="ATPase_gene1"/>
    <property type="match status" value="1"/>
</dbReference>
<keyword evidence="5" id="KW-1185">Reference proteome</keyword>
<protein>
    <recommendedName>
        <fullName evidence="1">ATP synthase protein I</fullName>
    </recommendedName>
</protein>
<feature type="transmembrane region" description="Helical" evidence="3">
    <location>
        <begin position="74"/>
        <end position="92"/>
    </location>
</feature>
<dbReference type="OrthoDB" id="15401at2"/>
<feature type="region of interest" description="Disordered" evidence="2">
    <location>
        <begin position="99"/>
        <end position="119"/>
    </location>
</feature>
<dbReference type="GO" id="GO:1902600">
    <property type="term" value="P:proton transmembrane transport"/>
    <property type="evidence" value="ECO:0007669"/>
    <property type="project" value="UniProtKB-KW"/>
</dbReference>
<accession>A0A1W6NWS8</accession>
<gene>
    <name evidence="4" type="primary">atpI</name>
    <name evidence="4" type="ORF">BVG79_00107</name>
</gene>
<evidence type="ECO:0000313" key="5">
    <source>
        <dbReference type="Proteomes" id="UP000242447"/>
    </source>
</evidence>
<proteinExistence type="inferred from homology"/>
<evidence type="ECO:0000313" key="4">
    <source>
        <dbReference type="EMBL" id="ARO13467.1"/>
    </source>
</evidence>
<evidence type="ECO:0000256" key="1">
    <source>
        <dbReference type="PIRNR" id="PIRNR032126"/>
    </source>
</evidence>
<keyword evidence="1 3" id="KW-0472">Membrane</keyword>
<comment type="similarity">
    <text evidence="1">Belongs to the bacterial AtpI family.</text>
</comment>
<dbReference type="InterPro" id="IPR016989">
    <property type="entry name" value="Atp1_alphaprobac"/>
</dbReference>
<keyword evidence="1" id="KW-0406">Ion transport</keyword>
<dbReference type="EMBL" id="CP019937">
    <property type="protein sequence ID" value="ARO13467.1"/>
    <property type="molecule type" value="Genomic_DNA"/>
</dbReference>
<name>A0A1W6NWS8_9RHOB</name>
<feature type="compositionally biased region" description="Basic and acidic residues" evidence="2">
    <location>
        <begin position="107"/>
        <end position="119"/>
    </location>
</feature>
<keyword evidence="1" id="KW-0375">Hydrogen ion transport</keyword>
<dbReference type="RefSeq" id="WP_085785183.1">
    <property type="nucleotide sequence ID" value="NZ_CP019937.1"/>
</dbReference>
<reference evidence="4 5" key="1">
    <citation type="submission" date="2017-02" db="EMBL/GenBank/DDBJ databases">
        <title>Ketogulonicigenium robustum SPU B003 Genome sequencing and assembly.</title>
        <authorList>
            <person name="Li Y."/>
            <person name="Liu L."/>
            <person name="Wang C."/>
            <person name="Zhang M."/>
            <person name="Zhang T."/>
            <person name="Zhang Y."/>
        </authorList>
    </citation>
    <scope>NUCLEOTIDE SEQUENCE [LARGE SCALE GENOMIC DNA]</scope>
    <source>
        <strain evidence="4 5">SPU_B003</strain>
    </source>
</reference>
<organism evidence="4 5">
    <name type="scientific">Ketogulonicigenium robustum</name>
    <dbReference type="NCBI Taxonomy" id="92947"/>
    <lineage>
        <taxon>Bacteria</taxon>
        <taxon>Pseudomonadati</taxon>
        <taxon>Pseudomonadota</taxon>
        <taxon>Alphaproteobacteria</taxon>
        <taxon>Rhodobacterales</taxon>
        <taxon>Roseobacteraceae</taxon>
        <taxon>Ketogulonicigenium</taxon>
    </lineage>
</organism>
<evidence type="ECO:0000256" key="2">
    <source>
        <dbReference type="SAM" id="MobiDB-lite"/>
    </source>
</evidence>
<dbReference type="PIRSF" id="PIRSF032126">
    <property type="entry name" value="F0F1_ATP_synthase_subunit_I"/>
    <property type="match status" value="1"/>
</dbReference>
<dbReference type="STRING" id="92947.BVG79_00107"/>
<keyword evidence="3" id="KW-0812">Transmembrane</keyword>
<keyword evidence="3" id="KW-1133">Transmembrane helix</keyword>
<feature type="transmembrane region" description="Helical" evidence="3">
    <location>
        <begin position="43"/>
        <end position="62"/>
    </location>
</feature>
<dbReference type="AlphaFoldDB" id="A0A1W6NWS8"/>
<sequence length="119" mass="13332">MTDPDHSDGEKKRLQALEDRLREVRKRDAPQVRPDRDFSQADLAWRMVIEMVAGIGIGATIGYGLDTLFGTKPFLMIIFLFLGLVAGVRTMIRSANEVQMKQQAKAASEDKGEESGREH</sequence>
<dbReference type="InterPro" id="IPR032820">
    <property type="entry name" value="ATPase_put"/>
</dbReference>
<keyword evidence="1" id="KW-0813">Transport</keyword>
<dbReference type="KEGG" id="kro:BVG79_00107"/>
<dbReference type="GO" id="GO:0045259">
    <property type="term" value="C:proton-transporting ATP synthase complex"/>
    <property type="evidence" value="ECO:0007669"/>
    <property type="project" value="UniProtKB-UniRule"/>
</dbReference>
<evidence type="ECO:0000256" key="3">
    <source>
        <dbReference type="SAM" id="Phobius"/>
    </source>
</evidence>
<dbReference type="Proteomes" id="UP000242447">
    <property type="component" value="Chromosome"/>
</dbReference>